<evidence type="ECO:0000256" key="6">
    <source>
        <dbReference type="PROSITE-ProRule" id="PRU00169"/>
    </source>
</evidence>
<dbReference type="PANTHER" id="PTHR43047:SF72">
    <property type="entry name" value="OSMOSENSING HISTIDINE PROTEIN KINASE SLN1"/>
    <property type="match status" value="1"/>
</dbReference>
<dbReference type="InterPro" id="IPR001789">
    <property type="entry name" value="Sig_transdc_resp-reg_receiver"/>
</dbReference>
<evidence type="ECO:0000256" key="2">
    <source>
        <dbReference type="ARBA" id="ARBA00012438"/>
    </source>
</evidence>
<dbReference type="Pfam" id="PF02518">
    <property type="entry name" value="HATPase_c"/>
    <property type="match status" value="1"/>
</dbReference>
<dbReference type="PANTHER" id="PTHR43047">
    <property type="entry name" value="TWO-COMPONENT HISTIDINE PROTEIN KINASE"/>
    <property type="match status" value="1"/>
</dbReference>
<dbReference type="Pfam" id="PF00989">
    <property type="entry name" value="PAS"/>
    <property type="match status" value="1"/>
</dbReference>
<dbReference type="InterPro" id="IPR013656">
    <property type="entry name" value="PAS_4"/>
</dbReference>
<dbReference type="Pfam" id="PF00512">
    <property type="entry name" value="HisKA"/>
    <property type="match status" value="1"/>
</dbReference>
<evidence type="ECO:0000256" key="5">
    <source>
        <dbReference type="ARBA" id="ARBA00022777"/>
    </source>
</evidence>
<evidence type="ECO:0000259" key="7">
    <source>
        <dbReference type="PROSITE" id="PS50109"/>
    </source>
</evidence>
<keyword evidence="4" id="KW-0808">Transferase</keyword>
<dbReference type="InterPro" id="IPR004358">
    <property type="entry name" value="Sig_transdc_His_kin-like_C"/>
</dbReference>
<dbReference type="SMART" id="SM00086">
    <property type="entry name" value="PAC"/>
    <property type="match status" value="2"/>
</dbReference>
<dbReference type="InterPro" id="IPR011006">
    <property type="entry name" value="CheY-like_superfamily"/>
</dbReference>
<evidence type="ECO:0000259" key="8">
    <source>
        <dbReference type="PROSITE" id="PS50110"/>
    </source>
</evidence>
<feature type="domain" description="PAS" evidence="9">
    <location>
        <begin position="147"/>
        <end position="220"/>
    </location>
</feature>
<feature type="modified residue" description="4-aspartylphosphate" evidence="6">
    <location>
        <position position="572"/>
    </location>
</feature>
<dbReference type="InterPro" id="IPR035965">
    <property type="entry name" value="PAS-like_dom_sf"/>
</dbReference>
<dbReference type="SUPFAM" id="SSF47384">
    <property type="entry name" value="Homodimeric domain of signal transducing histidine kinase"/>
    <property type="match status" value="1"/>
</dbReference>
<proteinExistence type="predicted"/>
<feature type="domain" description="PAC" evidence="10">
    <location>
        <begin position="94"/>
        <end position="146"/>
    </location>
</feature>
<dbReference type="InterPro" id="IPR003661">
    <property type="entry name" value="HisK_dim/P_dom"/>
</dbReference>
<dbReference type="NCBIfam" id="TIGR00229">
    <property type="entry name" value="sensory_box"/>
    <property type="match status" value="2"/>
</dbReference>
<dbReference type="InterPro" id="IPR036097">
    <property type="entry name" value="HisK_dim/P_sf"/>
</dbReference>
<dbReference type="Gene3D" id="3.30.565.10">
    <property type="entry name" value="Histidine kinase-like ATPase, C-terminal domain"/>
    <property type="match status" value="1"/>
</dbReference>
<dbReference type="EMBL" id="JAUHHC010000003">
    <property type="protein sequence ID" value="MDN3921266.1"/>
    <property type="molecule type" value="Genomic_DNA"/>
</dbReference>
<keyword evidence="3 6" id="KW-0597">Phosphoprotein</keyword>
<evidence type="ECO:0000256" key="1">
    <source>
        <dbReference type="ARBA" id="ARBA00000085"/>
    </source>
</evidence>
<dbReference type="InterPro" id="IPR036890">
    <property type="entry name" value="HATPase_C_sf"/>
</dbReference>
<evidence type="ECO:0000313" key="11">
    <source>
        <dbReference type="EMBL" id="MDN3921266.1"/>
    </source>
</evidence>
<dbReference type="Gene3D" id="1.10.287.130">
    <property type="match status" value="1"/>
</dbReference>
<dbReference type="PROSITE" id="PS50112">
    <property type="entry name" value="PAS"/>
    <property type="match status" value="2"/>
</dbReference>
<dbReference type="InterPro" id="IPR013767">
    <property type="entry name" value="PAS_fold"/>
</dbReference>
<dbReference type="PROSITE" id="PS50113">
    <property type="entry name" value="PAC"/>
    <property type="match status" value="2"/>
</dbReference>
<dbReference type="Pfam" id="PF00072">
    <property type="entry name" value="Response_reg"/>
    <property type="match status" value="1"/>
</dbReference>
<dbReference type="SMART" id="SM00388">
    <property type="entry name" value="HisKA"/>
    <property type="match status" value="1"/>
</dbReference>
<evidence type="ECO:0000256" key="3">
    <source>
        <dbReference type="ARBA" id="ARBA00022553"/>
    </source>
</evidence>
<dbReference type="InterPro" id="IPR005467">
    <property type="entry name" value="His_kinase_dom"/>
</dbReference>
<dbReference type="EC" id="2.7.13.3" evidence="2"/>
<name>A0ABT8DSG4_9BURK</name>
<dbReference type="Gene3D" id="3.40.50.2300">
    <property type="match status" value="1"/>
</dbReference>
<protein>
    <recommendedName>
        <fullName evidence="2">histidine kinase</fullName>
        <ecNumber evidence="2">2.7.13.3</ecNumber>
    </recommendedName>
</protein>
<dbReference type="InterPro" id="IPR001610">
    <property type="entry name" value="PAC"/>
</dbReference>
<comment type="catalytic activity">
    <reaction evidence="1">
        <text>ATP + protein L-histidine = ADP + protein N-phospho-L-histidine.</text>
        <dbReference type="EC" id="2.7.13.3"/>
    </reaction>
</comment>
<dbReference type="RefSeq" id="WP_290359566.1">
    <property type="nucleotide sequence ID" value="NZ_JAUHHC010000003.1"/>
</dbReference>
<dbReference type="CDD" id="cd00082">
    <property type="entry name" value="HisKA"/>
    <property type="match status" value="1"/>
</dbReference>
<evidence type="ECO:0000256" key="4">
    <source>
        <dbReference type="ARBA" id="ARBA00022679"/>
    </source>
</evidence>
<keyword evidence="12" id="KW-1185">Reference proteome</keyword>
<dbReference type="InterPro" id="IPR000014">
    <property type="entry name" value="PAS"/>
</dbReference>
<dbReference type="SUPFAM" id="SSF52172">
    <property type="entry name" value="CheY-like"/>
    <property type="match status" value="1"/>
</dbReference>
<keyword evidence="5" id="KW-0418">Kinase</keyword>
<dbReference type="Proteomes" id="UP001228044">
    <property type="component" value="Unassembled WGS sequence"/>
</dbReference>
<dbReference type="PRINTS" id="PR00344">
    <property type="entry name" value="BCTRLSENSOR"/>
</dbReference>
<accession>A0ABT8DSG4</accession>
<reference evidence="11 12" key="1">
    <citation type="submission" date="2023-06" db="EMBL/GenBank/DDBJ databases">
        <title>Pelomonas sp. PFR6 16S ribosomal RNA gene Genome sequencing and assembly.</title>
        <authorList>
            <person name="Woo H."/>
        </authorList>
    </citation>
    <scope>NUCLEOTIDE SEQUENCE [LARGE SCALE GENOMIC DNA]</scope>
    <source>
        <strain evidence="11 12">PFR6</strain>
    </source>
</reference>
<dbReference type="PROSITE" id="PS50110">
    <property type="entry name" value="RESPONSE_REGULATORY"/>
    <property type="match status" value="1"/>
</dbReference>
<dbReference type="SMART" id="SM00091">
    <property type="entry name" value="PAS"/>
    <property type="match status" value="2"/>
</dbReference>
<dbReference type="SMART" id="SM00387">
    <property type="entry name" value="HATPase_c"/>
    <property type="match status" value="1"/>
</dbReference>
<dbReference type="SUPFAM" id="SSF55785">
    <property type="entry name" value="PYP-like sensor domain (PAS domain)"/>
    <property type="match status" value="2"/>
</dbReference>
<feature type="domain" description="PAS" evidence="9">
    <location>
        <begin position="19"/>
        <end position="74"/>
    </location>
</feature>
<gene>
    <name evidence="11" type="ORF">QWJ38_13315</name>
</gene>
<dbReference type="CDD" id="cd00075">
    <property type="entry name" value="HATPase"/>
    <property type="match status" value="1"/>
</dbReference>
<comment type="caution">
    <text evidence="11">The sequence shown here is derived from an EMBL/GenBank/DDBJ whole genome shotgun (WGS) entry which is preliminary data.</text>
</comment>
<dbReference type="SMART" id="SM00448">
    <property type="entry name" value="REC"/>
    <property type="match status" value="1"/>
</dbReference>
<evidence type="ECO:0000313" key="12">
    <source>
        <dbReference type="Proteomes" id="UP001228044"/>
    </source>
</evidence>
<feature type="domain" description="PAC" evidence="10">
    <location>
        <begin position="222"/>
        <end position="274"/>
    </location>
</feature>
<dbReference type="InterPro" id="IPR003594">
    <property type="entry name" value="HATPase_dom"/>
</dbReference>
<organism evidence="11 12">
    <name type="scientific">Roseateles violae</name>
    <dbReference type="NCBI Taxonomy" id="3058042"/>
    <lineage>
        <taxon>Bacteria</taxon>
        <taxon>Pseudomonadati</taxon>
        <taxon>Pseudomonadota</taxon>
        <taxon>Betaproteobacteria</taxon>
        <taxon>Burkholderiales</taxon>
        <taxon>Sphaerotilaceae</taxon>
        <taxon>Roseateles</taxon>
    </lineage>
</organism>
<sequence>MPTDAEPPLPQNASDFQHSEQRFRLLVDSVQDYAIFMLDPEGRVLSWNSGAERLKQYRAEEIIGRSFAEFYPPEAIAAGWPQEELRRAALLGRFEDEGWRLRKDGTRFWANVVLTALRSADGSLLGFGKVTRDLTERRQHEELLRRSEEQFRLLLASVTDYAIFMLDPEGHVLTWNAGAQRIKGYAAEEVLGRSFAIFFTPDDIKAGVPAQELAAALQQGHSRREGWRVKKDGSRFWANAILTPIRDADGSLRGFAKVTRDLTEQRRAEDLERSSRQLHEFIAMLGHELRNPLAPITNAVGILQLSAGLPPAAARAGEIIGRQLGQLTRLVDDLLEVGRLVTGKIALRVGPIDYREVVQLSVEAARPLIEQRRHQLNLLLPQEPLPVFGDATRLSQALQNLLLNAARYTPEGGRIELRVGADEGQVQVVVNDNGVGIAPEAQQRIFELFLQEQEGRPAAQGGLGIGLTLARRLIELHGGSLSVHSEGTGQGSSFTIRIPRRAAGAADGAGAEASGEGAQRTLRVLVVDDNRDSADTVVELLGLLGHHARAAYGALAALAAAIEQKPQLVLLDLDMPDGDGFTVMRQIRSEADGPIYIAAMTGHGQRSDVQRSLAAGFDAHLTKPGSLDQIRALLAGAERLAAD</sequence>
<dbReference type="InterPro" id="IPR000700">
    <property type="entry name" value="PAS-assoc_C"/>
</dbReference>
<evidence type="ECO:0000259" key="10">
    <source>
        <dbReference type="PROSITE" id="PS50113"/>
    </source>
</evidence>
<dbReference type="Gene3D" id="3.30.450.20">
    <property type="entry name" value="PAS domain"/>
    <property type="match status" value="2"/>
</dbReference>
<dbReference type="Pfam" id="PF08448">
    <property type="entry name" value="PAS_4"/>
    <property type="match status" value="1"/>
</dbReference>
<feature type="domain" description="Histidine kinase" evidence="7">
    <location>
        <begin position="284"/>
        <end position="502"/>
    </location>
</feature>
<dbReference type="PROSITE" id="PS50109">
    <property type="entry name" value="HIS_KIN"/>
    <property type="match status" value="1"/>
</dbReference>
<feature type="domain" description="Response regulatory" evidence="8">
    <location>
        <begin position="523"/>
        <end position="638"/>
    </location>
</feature>
<dbReference type="CDD" id="cd00130">
    <property type="entry name" value="PAS"/>
    <property type="match status" value="2"/>
</dbReference>
<evidence type="ECO:0000259" key="9">
    <source>
        <dbReference type="PROSITE" id="PS50112"/>
    </source>
</evidence>
<dbReference type="SUPFAM" id="SSF55874">
    <property type="entry name" value="ATPase domain of HSP90 chaperone/DNA topoisomerase II/histidine kinase"/>
    <property type="match status" value="1"/>
</dbReference>